<evidence type="ECO:0000256" key="1">
    <source>
        <dbReference type="SAM" id="MobiDB-lite"/>
    </source>
</evidence>
<evidence type="ECO:0000313" key="2">
    <source>
        <dbReference type="EMBL" id="CAH0725846.1"/>
    </source>
</evidence>
<feature type="non-terminal residue" evidence="2">
    <location>
        <position position="256"/>
    </location>
</feature>
<dbReference type="Proteomes" id="UP000838878">
    <property type="component" value="Chromosome 5"/>
</dbReference>
<evidence type="ECO:0000313" key="3">
    <source>
        <dbReference type="Proteomes" id="UP000838878"/>
    </source>
</evidence>
<proteinExistence type="predicted"/>
<dbReference type="OrthoDB" id="7481090at2759"/>
<gene>
    <name evidence="2" type="ORF">BINO364_LOCUS11386</name>
</gene>
<protein>
    <submittedName>
        <fullName evidence="2">Uncharacterized protein</fullName>
    </submittedName>
</protein>
<keyword evidence="3" id="KW-1185">Reference proteome</keyword>
<name>A0A8J9YFJ0_9NEOP</name>
<feature type="region of interest" description="Disordered" evidence="1">
    <location>
        <begin position="218"/>
        <end position="256"/>
    </location>
</feature>
<dbReference type="AlphaFoldDB" id="A0A8J9YFJ0"/>
<accession>A0A8J9YFJ0</accession>
<dbReference type="EMBL" id="OV170225">
    <property type="protein sequence ID" value="CAH0725846.1"/>
    <property type="molecule type" value="Genomic_DNA"/>
</dbReference>
<organism evidence="2 3">
    <name type="scientific">Brenthis ino</name>
    <name type="common">lesser marbled fritillary</name>
    <dbReference type="NCBI Taxonomy" id="405034"/>
    <lineage>
        <taxon>Eukaryota</taxon>
        <taxon>Metazoa</taxon>
        <taxon>Ecdysozoa</taxon>
        <taxon>Arthropoda</taxon>
        <taxon>Hexapoda</taxon>
        <taxon>Insecta</taxon>
        <taxon>Pterygota</taxon>
        <taxon>Neoptera</taxon>
        <taxon>Endopterygota</taxon>
        <taxon>Lepidoptera</taxon>
        <taxon>Glossata</taxon>
        <taxon>Ditrysia</taxon>
        <taxon>Papilionoidea</taxon>
        <taxon>Nymphalidae</taxon>
        <taxon>Heliconiinae</taxon>
        <taxon>Argynnini</taxon>
        <taxon>Brenthis</taxon>
    </lineage>
</organism>
<reference evidence="2" key="1">
    <citation type="submission" date="2021-12" db="EMBL/GenBank/DDBJ databases">
        <authorList>
            <person name="Martin H S."/>
        </authorList>
    </citation>
    <scope>NUCLEOTIDE SEQUENCE</scope>
</reference>
<sequence length="256" mass="28418">MTACKSIGYQVFRLNTSCKCSCHEIKTSTELPYFKWKTNGTTMQIPKTFSPKVYHVVGTLSPATIIGITDNDNVDIECSPKKESTSTSSLKLALRYGFHQTSECKVFEKAFLCMQKCIVLNYDVAFSDKYCFCTCYVNKDKARYFDKLSNNSTKWKYGVPTTSKPAWAQKYLKLSETTTSDSADQEMETNTSSVFNFTETIVGNDIFISSTATPNNSSDVFTNETLSDNGNTTRAESLTTGSDVDNTNSSNVTVSA</sequence>